<accession>G4TAD4</accession>
<feature type="compositionally biased region" description="Polar residues" evidence="1">
    <location>
        <begin position="254"/>
        <end position="267"/>
    </location>
</feature>
<dbReference type="AlphaFoldDB" id="G4TAD4"/>
<protein>
    <submittedName>
        <fullName evidence="3">Uncharacterized protein</fullName>
    </submittedName>
</protein>
<evidence type="ECO:0000313" key="3">
    <source>
        <dbReference type="EMBL" id="CCA68288.1"/>
    </source>
</evidence>
<evidence type="ECO:0000256" key="2">
    <source>
        <dbReference type="SAM" id="Phobius"/>
    </source>
</evidence>
<keyword evidence="2" id="KW-1133">Transmembrane helix</keyword>
<feature type="region of interest" description="Disordered" evidence="1">
    <location>
        <begin position="288"/>
        <end position="313"/>
    </location>
</feature>
<reference evidence="3 4" key="1">
    <citation type="journal article" date="2011" name="PLoS Pathog.">
        <title>Endophytic Life Strategies Decoded by Genome and Transcriptome Analyses of the Mutualistic Root Symbiont Piriformospora indica.</title>
        <authorList>
            <person name="Zuccaro A."/>
            <person name="Lahrmann U."/>
            <person name="Guldener U."/>
            <person name="Langen G."/>
            <person name="Pfiffi S."/>
            <person name="Biedenkopf D."/>
            <person name="Wong P."/>
            <person name="Samans B."/>
            <person name="Grimm C."/>
            <person name="Basiewicz M."/>
            <person name="Murat C."/>
            <person name="Martin F."/>
            <person name="Kogel K.H."/>
        </authorList>
    </citation>
    <scope>NUCLEOTIDE SEQUENCE [LARGE SCALE GENOMIC DNA]</scope>
    <source>
        <strain evidence="3 4">DSM 11827</strain>
    </source>
</reference>
<keyword evidence="4" id="KW-1185">Reference proteome</keyword>
<dbReference type="HOGENOM" id="CLU_607082_0_0_1"/>
<dbReference type="Proteomes" id="UP000007148">
    <property type="component" value="Unassembled WGS sequence"/>
</dbReference>
<proteinExistence type="predicted"/>
<dbReference type="OrthoDB" id="10291566at2759"/>
<dbReference type="EMBL" id="CAFZ01000029">
    <property type="protein sequence ID" value="CCA68288.1"/>
    <property type="molecule type" value="Genomic_DNA"/>
</dbReference>
<comment type="caution">
    <text evidence="3">The sequence shown here is derived from an EMBL/GenBank/DDBJ whole genome shotgun (WGS) entry which is preliminary data.</text>
</comment>
<keyword evidence="2" id="KW-0812">Transmembrane</keyword>
<organism evidence="3 4">
    <name type="scientific">Serendipita indica (strain DSM 11827)</name>
    <name type="common">Root endophyte fungus</name>
    <name type="synonym">Piriformospora indica</name>
    <dbReference type="NCBI Taxonomy" id="1109443"/>
    <lineage>
        <taxon>Eukaryota</taxon>
        <taxon>Fungi</taxon>
        <taxon>Dikarya</taxon>
        <taxon>Basidiomycota</taxon>
        <taxon>Agaricomycotina</taxon>
        <taxon>Agaricomycetes</taxon>
        <taxon>Sebacinales</taxon>
        <taxon>Serendipitaceae</taxon>
        <taxon>Serendipita</taxon>
    </lineage>
</organism>
<feature type="region of interest" description="Disordered" evidence="1">
    <location>
        <begin position="244"/>
        <end position="274"/>
    </location>
</feature>
<evidence type="ECO:0000256" key="1">
    <source>
        <dbReference type="SAM" id="MobiDB-lite"/>
    </source>
</evidence>
<evidence type="ECO:0000313" key="4">
    <source>
        <dbReference type="Proteomes" id="UP000007148"/>
    </source>
</evidence>
<dbReference type="InParanoid" id="G4TAD4"/>
<gene>
    <name evidence="3" type="ORF">PIIN_02152</name>
</gene>
<sequence>MAKFYIPEDNLTSTQNHIFVQGLPVRYMSPVQQTSSSCHSEHPADVVPPRMSPQQAEIFGRILSIDPVALNPFGRLSWLREPNGPSYRWQRRTSREGTPCVHIRPNCTHADITMRVRLGEDVVVYLHVPRESWETATCDSRAVRAAIQKGYLSLLSGNPRAIIVRAGMYPTAVPEVTPSRNSGPLQPTTPLNARVPAPDKENIPPMDAPFESIPVLDQRSTGTTSSSLRLLVEKVQMSQQKDEPLLKSYFSPPTIETDSSVARSSRLSPVAKEQFSHHLHERLESILAPDDFPPEDGDQRTASPLPPSDMYSKEHLDPLAHQIPILKRIKGTITNASIVLSQLDLFGRAIISCIAFSLGAPSKTGITHFEHFTSMYQSASSKTVHWIRMATSNALRSQDDPDSPLYPSWFVPLVVLHLYVALFCTVFLLVARLVTPWDQPIIILVSNQADS</sequence>
<name>G4TAD4_SERID</name>
<feature type="region of interest" description="Disordered" evidence="1">
    <location>
        <begin position="176"/>
        <end position="197"/>
    </location>
</feature>
<keyword evidence="2" id="KW-0472">Membrane</keyword>
<feature type="transmembrane region" description="Helical" evidence="2">
    <location>
        <begin position="409"/>
        <end position="431"/>
    </location>
</feature>
<feature type="compositionally biased region" description="Polar residues" evidence="1">
    <location>
        <begin position="178"/>
        <end position="191"/>
    </location>
</feature>